<sequence length="169" mass="19097">MKYSVNPLCFCSWVLLSVCHSIPVLDDKVKNDAKLLVQTTIIRIQKHTSELKVSPNIIISGLDVIPASPPLDGLRSVDETLDIFHLILSKLPMNNVDQILADLFNIQVIIKALARSINCELPEPRNTSNLQNFLQNNSMFHITIGNVALDRLQKYLHKLFINFHELGKC</sequence>
<comment type="function">
    <text evidence="6">Key player in the regulation of energy balance and body weight control. Once released into the circulation, has central and peripheral effects by binding LEPR, found in many tissues, which results in the activation of several major signaling pathways.</text>
</comment>
<dbReference type="PANTHER" id="PTHR11724">
    <property type="entry name" value="LEPTIN"/>
    <property type="match status" value="1"/>
</dbReference>
<evidence type="ECO:0000256" key="1">
    <source>
        <dbReference type="ARBA" id="ARBA00004613"/>
    </source>
</evidence>
<protein>
    <recommendedName>
        <fullName evidence="3 6">Leptin</fullName>
    </recommendedName>
    <alternativeName>
        <fullName evidence="5 6">Obesity factor</fullName>
    </alternativeName>
</protein>
<keyword evidence="7" id="KW-0732">Signal</keyword>
<accession>A0A8C4SR45</accession>
<dbReference type="GeneID" id="114661697"/>
<evidence type="ECO:0000256" key="7">
    <source>
        <dbReference type="SAM" id="SignalP"/>
    </source>
</evidence>
<dbReference type="GO" id="GO:0005576">
    <property type="term" value="C:extracellular region"/>
    <property type="evidence" value="ECO:0007669"/>
    <property type="project" value="UniProtKB-SubCell"/>
</dbReference>
<dbReference type="Gene3D" id="1.20.1250.10">
    <property type="match status" value="1"/>
</dbReference>
<dbReference type="PRINTS" id="PR00495">
    <property type="entry name" value="LEPTIN"/>
</dbReference>
<dbReference type="PANTHER" id="PTHR11724:SF1">
    <property type="entry name" value="LEPTIN"/>
    <property type="match status" value="1"/>
</dbReference>
<evidence type="ECO:0000256" key="3">
    <source>
        <dbReference type="ARBA" id="ARBA00021421"/>
    </source>
</evidence>
<dbReference type="PIRSF" id="PIRSF001837">
    <property type="entry name" value="Leptin"/>
    <property type="match status" value="1"/>
</dbReference>
<evidence type="ECO:0000313" key="9">
    <source>
        <dbReference type="Proteomes" id="UP000694620"/>
    </source>
</evidence>
<gene>
    <name evidence="8" type="primary">lepa</name>
</gene>
<feature type="chain" id="PRO_5034377345" description="Leptin" evidence="7">
    <location>
        <begin position="22"/>
        <end position="169"/>
    </location>
</feature>
<dbReference type="OrthoDB" id="9872512at2759"/>
<evidence type="ECO:0000256" key="5">
    <source>
        <dbReference type="ARBA" id="ARBA00030981"/>
    </source>
</evidence>
<dbReference type="RefSeq" id="XP_051786367.1">
    <property type="nucleotide sequence ID" value="XM_051930407.1"/>
</dbReference>
<evidence type="ECO:0000256" key="2">
    <source>
        <dbReference type="ARBA" id="ARBA00005834"/>
    </source>
</evidence>
<organism evidence="8 9">
    <name type="scientific">Erpetoichthys calabaricus</name>
    <name type="common">Rope fish</name>
    <name type="synonym">Calamoichthys calabaricus</name>
    <dbReference type="NCBI Taxonomy" id="27687"/>
    <lineage>
        <taxon>Eukaryota</taxon>
        <taxon>Metazoa</taxon>
        <taxon>Chordata</taxon>
        <taxon>Craniata</taxon>
        <taxon>Vertebrata</taxon>
        <taxon>Euteleostomi</taxon>
        <taxon>Actinopterygii</taxon>
        <taxon>Polypteriformes</taxon>
        <taxon>Polypteridae</taxon>
        <taxon>Erpetoichthys</taxon>
    </lineage>
</organism>
<feature type="signal peptide" evidence="7">
    <location>
        <begin position="1"/>
        <end position="21"/>
    </location>
</feature>
<dbReference type="Ensembl" id="ENSECRT00000021215.1">
    <property type="protein sequence ID" value="ENSECRP00000020763.1"/>
    <property type="gene ID" value="ENSECRG00000013968.1"/>
</dbReference>
<evidence type="ECO:0000313" key="8">
    <source>
        <dbReference type="Ensembl" id="ENSECRP00000020763.1"/>
    </source>
</evidence>
<dbReference type="GO" id="GO:0005179">
    <property type="term" value="F:hormone activity"/>
    <property type="evidence" value="ECO:0007669"/>
    <property type="project" value="InterPro"/>
</dbReference>
<keyword evidence="4 6" id="KW-0964">Secreted</keyword>
<dbReference type="GeneTree" id="ENSGT01150000287046"/>
<keyword evidence="9" id="KW-1185">Reference proteome</keyword>
<evidence type="ECO:0000256" key="6">
    <source>
        <dbReference type="PIRNR" id="PIRNR001837"/>
    </source>
</evidence>
<name>A0A8C4SR45_ERPCA</name>
<comment type="subcellular location">
    <subcellularLocation>
        <location evidence="1 6">Secreted</location>
    </subcellularLocation>
</comment>
<evidence type="ECO:0000256" key="4">
    <source>
        <dbReference type="ARBA" id="ARBA00022525"/>
    </source>
</evidence>
<dbReference type="InterPro" id="IPR009079">
    <property type="entry name" value="4_helix_cytokine-like_core"/>
</dbReference>
<reference evidence="8" key="2">
    <citation type="submission" date="2025-08" db="UniProtKB">
        <authorList>
            <consortium name="Ensembl"/>
        </authorList>
    </citation>
    <scope>IDENTIFICATION</scope>
</reference>
<dbReference type="Proteomes" id="UP000694620">
    <property type="component" value="Chromosome 1"/>
</dbReference>
<reference evidence="8" key="3">
    <citation type="submission" date="2025-09" db="UniProtKB">
        <authorList>
            <consortium name="Ensembl"/>
        </authorList>
    </citation>
    <scope>IDENTIFICATION</scope>
</reference>
<dbReference type="SUPFAM" id="SSF47266">
    <property type="entry name" value="4-helical cytokines"/>
    <property type="match status" value="1"/>
</dbReference>
<dbReference type="InterPro" id="IPR000065">
    <property type="entry name" value="Leptin"/>
</dbReference>
<dbReference type="Pfam" id="PF02024">
    <property type="entry name" value="Leptin"/>
    <property type="match status" value="1"/>
</dbReference>
<reference evidence="8" key="1">
    <citation type="submission" date="2021-06" db="EMBL/GenBank/DDBJ databases">
        <authorList>
            <consortium name="Wellcome Sanger Institute Data Sharing"/>
        </authorList>
    </citation>
    <scope>NUCLEOTIDE SEQUENCE [LARGE SCALE GENOMIC DNA]</scope>
</reference>
<comment type="similarity">
    <text evidence="2 6">Belongs to the leptin family.</text>
</comment>
<dbReference type="AlphaFoldDB" id="A0A8C4SR45"/>
<proteinExistence type="inferred from homology"/>